<dbReference type="PIRSF" id="PIRSF003128">
    <property type="entry name" value="RecN"/>
    <property type="match status" value="1"/>
</dbReference>
<dbReference type="AlphaFoldDB" id="A0A3B0SD23"/>
<dbReference type="PANTHER" id="PTHR11059:SF0">
    <property type="entry name" value="DNA REPAIR PROTEIN RECN"/>
    <property type="match status" value="1"/>
</dbReference>
<evidence type="ECO:0000256" key="1">
    <source>
        <dbReference type="ARBA" id="ARBA00009441"/>
    </source>
</evidence>
<proteinExistence type="inferred from homology"/>
<dbReference type="GO" id="GO:0009432">
    <property type="term" value="P:SOS response"/>
    <property type="evidence" value="ECO:0007669"/>
    <property type="project" value="TreeGrafter"/>
</dbReference>
<keyword evidence="4" id="KW-0227">DNA damage</keyword>
<dbReference type="GO" id="GO:0006310">
    <property type="term" value="P:DNA recombination"/>
    <property type="evidence" value="ECO:0007669"/>
    <property type="project" value="InterPro"/>
</dbReference>
<dbReference type="GO" id="GO:0005524">
    <property type="term" value="F:ATP binding"/>
    <property type="evidence" value="ECO:0007669"/>
    <property type="project" value="UniProtKB-KW"/>
</dbReference>
<dbReference type="InterPro" id="IPR027417">
    <property type="entry name" value="P-loop_NTPase"/>
</dbReference>
<accession>A0A3B0SD23</accession>
<evidence type="ECO:0000256" key="3">
    <source>
        <dbReference type="ARBA" id="ARBA00022741"/>
    </source>
</evidence>
<evidence type="ECO:0000256" key="7">
    <source>
        <dbReference type="ARBA" id="ARBA00033408"/>
    </source>
</evidence>
<evidence type="ECO:0000256" key="2">
    <source>
        <dbReference type="ARBA" id="ARBA00021315"/>
    </source>
</evidence>
<dbReference type="Gene3D" id="3.40.50.300">
    <property type="entry name" value="P-loop containing nucleotide triphosphate hydrolases"/>
    <property type="match status" value="2"/>
</dbReference>
<dbReference type="SUPFAM" id="SSF52540">
    <property type="entry name" value="P-loop containing nucleoside triphosphate hydrolases"/>
    <property type="match status" value="1"/>
</dbReference>
<keyword evidence="6" id="KW-0234">DNA repair</keyword>
<sequence>ETGTGKTLLVGALRLLAGENASRGAVGPDGDELSVAGRFVIDGVDVVVQRKVTTKGRSRAYLGGDISAARELGRTIGSRVDIVAQHEGFRLASATGALGFLDSTLPGEGQDARTVYAGAYRGWRALVSEREELGDDTRALERERDMVVFQAEEIAAAGFSIGDDADLQIRVDRLRNSEEIAGLFGTVDGFMHGEPGVVDLLSQATVAVTKLARLDTTAEPLVGQIEEAQALVGEFAAELTRRAMDESEGDESLAVVEDRVALLNQLRRKYGDSLEDVLAFGKQAMSRAAEITALMERSETLDDEIEAAFRDVVAAGTELSRLRRARAQEVTSGATAHLSELGFESPVVGFEIIEVPPTATGTDRVSLHFASHDSLTPEPIGRIASGGELSRLVLALRLAAGIDVADIVAFDEIDAGVGGTTARAMGARLQELAVGRQVFCVTHLPQVAAFADGHIVVEREGAVATARLLDENERVDEIARMLSGLPDSASGQSHAAELLVSSQR</sequence>
<evidence type="ECO:0000256" key="5">
    <source>
        <dbReference type="ARBA" id="ARBA00022840"/>
    </source>
</evidence>
<evidence type="ECO:0000313" key="8">
    <source>
        <dbReference type="EMBL" id="VAV94243.1"/>
    </source>
</evidence>
<evidence type="ECO:0000256" key="6">
    <source>
        <dbReference type="ARBA" id="ARBA00023204"/>
    </source>
</evidence>
<dbReference type="PANTHER" id="PTHR11059">
    <property type="entry name" value="DNA REPAIR PROTEIN RECN"/>
    <property type="match status" value="1"/>
</dbReference>
<evidence type="ECO:0000256" key="4">
    <source>
        <dbReference type="ARBA" id="ARBA00022763"/>
    </source>
</evidence>
<dbReference type="GO" id="GO:0006281">
    <property type="term" value="P:DNA repair"/>
    <property type="evidence" value="ECO:0007669"/>
    <property type="project" value="UniProtKB-KW"/>
</dbReference>
<comment type="similarity">
    <text evidence="1">Belongs to the RecN family.</text>
</comment>
<protein>
    <recommendedName>
        <fullName evidence="2">DNA repair protein RecN</fullName>
    </recommendedName>
    <alternativeName>
        <fullName evidence="7">Recombination protein N</fullName>
    </alternativeName>
</protein>
<dbReference type="EMBL" id="UOEK01000055">
    <property type="protein sequence ID" value="VAV94243.1"/>
    <property type="molecule type" value="Genomic_DNA"/>
</dbReference>
<keyword evidence="5" id="KW-0067">ATP-binding</keyword>
<dbReference type="GO" id="GO:0043590">
    <property type="term" value="C:bacterial nucleoid"/>
    <property type="evidence" value="ECO:0007669"/>
    <property type="project" value="TreeGrafter"/>
</dbReference>
<feature type="non-terminal residue" evidence="8">
    <location>
        <position position="1"/>
    </location>
</feature>
<organism evidence="8">
    <name type="scientific">hydrothermal vent metagenome</name>
    <dbReference type="NCBI Taxonomy" id="652676"/>
    <lineage>
        <taxon>unclassified sequences</taxon>
        <taxon>metagenomes</taxon>
        <taxon>ecological metagenomes</taxon>
    </lineage>
</organism>
<dbReference type="InterPro" id="IPR004604">
    <property type="entry name" value="DNA_recomb/repair_RecN"/>
</dbReference>
<gene>
    <name evidence="8" type="ORF">MNBD_ACTINO02-280</name>
</gene>
<name>A0A3B0SD23_9ZZZZ</name>
<keyword evidence="3" id="KW-0547">Nucleotide-binding</keyword>
<reference evidence="8" key="1">
    <citation type="submission" date="2018-06" db="EMBL/GenBank/DDBJ databases">
        <authorList>
            <person name="Zhirakovskaya E."/>
        </authorList>
    </citation>
    <scope>NUCLEOTIDE SEQUENCE</scope>
</reference>